<sequence>MKTPKTFEEQTECIMDFLLRDLLGAPSKVTNRDLCGECELETDSGEACSFDVAIIAGRLRMLGDEFNGELEASARSVIAETVRGQVGAVLQNTVKSLSKAWCAQNSSLAYERAFLAVSVKLLECVIRLAPEMARQVATPMTDMINGNGAIREFIQGQGGWGQQKSQQELHSLVEPQITPAFLRKPLMSIPVTVGYFLSFLGKSGELKKRQSSLPA</sequence>
<dbReference type="InterPro" id="IPR036834">
    <property type="entry name" value="Bcl-2-like_sf"/>
</dbReference>
<dbReference type="EMBL" id="KE161437">
    <property type="protein sequence ID" value="EPQ03799.1"/>
    <property type="molecule type" value="Genomic_DNA"/>
</dbReference>
<dbReference type="eggNOG" id="ENOG502SB5V">
    <property type="taxonomic scope" value="Eukaryota"/>
</dbReference>
<organism evidence="2 3">
    <name type="scientific">Myotis brandtii</name>
    <name type="common">Brandt's bat</name>
    <dbReference type="NCBI Taxonomy" id="109478"/>
    <lineage>
        <taxon>Eukaryota</taxon>
        <taxon>Metazoa</taxon>
        <taxon>Chordata</taxon>
        <taxon>Craniata</taxon>
        <taxon>Vertebrata</taxon>
        <taxon>Euteleostomi</taxon>
        <taxon>Mammalia</taxon>
        <taxon>Eutheria</taxon>
        <taxon>Laurasiatheria</taxon>
        <taxon>Chiroptera</taxon>
        <taxon>Yangochiroptera</taxon>
        <taxon>Vespertilionidae</taxon>
        <taxon>Myotis</taxon>
    </lineage>
</organism>
<reference evidence="2 3" key="1">
    <citation type="journal article" date="2013" name="Nat. Commun.">
        <title>Genome analysis reveals insights into physiology and longevity of the Brandt's bat Myotis brandtii.</title>
        <authorList>
            <person name="Seim I."/>
            <person name="Fang X."/>
            <person name="Xiong Z."/>
            <person name="Lobanov A.V."/>
            <person name="Huang Z."/>
            <person name="Ma S."/>
            <person name="Feng Y."/>
            <person name="Turanov A.A."/>
            <person name="Zhu Y."/>
            <person name="Lenz T.L."/>
            <person name="Gerashchenko M.V."/>
            <person name="Fan D."/>
            <person name="Hee Yim S."/>
            <person name="Yao X."/>
            <person name="Jordan D."/>
            <person name="Xiong Y."/>
            <person name="Ma Y."/>
            <person name="Lyapunov A.N."/>
            <person name="Chen G."/>
            <person name="Kulakova O.I."/>
            <person name="Sun Y."/>
            <person name="Lee S.G."/>
            <person name="Bronson R.T."/>
            <person name="Moskalev A.A."/>
            <person name="Sunyaev S.R."/>
            <person name="Zhang G."/>
            <person name="Krogh A."/>
            <person name="Wang J."/>
            <person name="Gladyshev V.N."/>
        </authorList>
    </citation>
    <scope>NUCLEOTIDE SEQUENCE [LARGE SCALE GENOMIC DNA]</scope>
</reference>
<dbReference type="Proteomes" id="UP000052978">
    <property type="component" value="Unassembled WGS sequence"/>
</dbReference>
<gene>
    <name evidence="2" type="ORF">D623_10029987</name>
</gene>
<proteinExistence type="predicted"/>
<accession>S7MHB8</accession>
<evidence type="ECO:0000313" key="2">
    <source>
        <dbReference type="EMBL" id="EPQ03799.1"/>
    </source>
</evidence>
<dbReference type="PANTHER" id="PTHR36466:SF1">
    <property type="entry name" value="BCL-2-LIKE PROTEIN 15"/>
    <property type="match status" value="1"/>
</dbReference>
<name>S7MHB8_MYOBR</name>
<dbReference type="FunFam" id="1.10.437.10:FF:000018">
    <property type="entry name" value="BCL2 like 15"/>
    <property type="match status" value="1"/>
</dbReference>
<evidence type="ECO:0000313" key="3">
    <source>
        <dbReference type="Proteomes" id="UP000052978"/>
    </source>
</evidence>
<dbReference type="PANTHER" id="PTHR36466">
    <property type="entry name" value="BCL-2-LIKE PROTEIN 15"/>
    <property type="match status" value="1"/>
</dbReference>
<dbReference type="Gene3D" id="1.10.437.10">
    <property type="entry name" value="Blc2-like"/>
    <property type="match status" value="1"/>
</dbReference>
<keyword evidence="3" id="KW-1185">Reference proteome</keyword>
<dbReference type="GO" id="GO:0042981">
    <property type="term" value="P:regulation of apoptotic process"/>
    <property type="evidence" value="ECO:0007669"/>
    <property type="project" value="InterPro"/>
</dbReference>
<dbReference type="AlphaFoldDB" id="S7MHB8"/>
<evidence type="ECO:0000256" key="1">
    <source>
        <dbReference type="ARBA" id="ARBA00067192"/>
    </source>
</evidence>
<protein>
    <recommendedName>
        <fullName evidence="1">Bcl-2-like protein 15</fullName>
    </recommendedName>
</protein>
<dbReference type="GO" id="GO:0005634">
    <property type="term" value="C:nucleus"/>
    <property type="evidence" value="ECO:0007669"/>
    <property type="project" value="TreeGrafter"/>
</dbReference>
<dbReference type="GO" id="GO:0005829">
    <property type="term" value="C:cytosol"/>
    <property type="evidence" value="ECO:0007669"/>
    <property type="project" value="TreeGrafter"/>
</dbReference>
<dbReference type="SUPFAM" id="SSF56854">
    <property type="entry name" value="Bcl-2 inhibitors of programmed cell death"/>
    <property type="match status" value="1"/>
</dbReference>
<dbReference type="InterPro" id="IPR033543">
    <property type="entry name" value="BCL2L15"/>
</dbReference>